<keyword evidence="11 14" id="KW-0407">Ion channel</keyword>
<evidence type="ECO:0000259" key="17">
    <source>
        <dbReference type="Pfam" id="PF07885"/>
    </source>
</evidence>
<feature type="transmembrane region" description="Helical" evidence="16">
    <location>
        <begin position="119"/>
        <end position="138"/>
    </location>
</feature>
<evidence type="ECO:0000256" key="7">
    <source>
        <dbReference type="ARBA" id="ARBA00022958"/>
    </source>
</evidence>
<feature type="transmembrane region" description="Helical" evidence="16">
    <location>
        <begin position="261"/>
        <end position="280"/>
    </location>
</feature>
<evidence type="ECO:0000256" key="6">
    <source>
        <dbReference type="ARBA" id="ARBA00022826"/>
    </source>
</evidence>
<evidence type="ECO:0000256" key="13">
    <source>
        <dbReference type="PIRSR" id="PIRSR038061-1"/>
    </source>
</evidence>
<evidence type="ECO:0000313" key="19">
    <source>
        <dbReference type="RefSeq" id="XP_020855133.1"/>
    </source>
</evidence>
<evidence type="ECO:0000256" key="12">
    <source>
        <dbReference type="PIRNR" id="PIRNR038061"/>
    </source>
</evidence>
<evidence type="ECO:0000256" key="8">
    <source>
        <dbReference type="ARBA" id="ARBA00022989"/>
    </source>
</evidence>
<keyword evidence="5 14" id="KW-0812">Transmembrane</keyword>
<dbReference type="Pfam" id="PF07885">
    <property type="entry name" value="Ion_trans_2"/>
    <property type="match status" value="2"/>
</dbReference>
<accession>A0A6P5LB01</accession>
<dbReference type="PRINTS" id="PR01095">
    <property type="entry name" value="TASKCHANNEL"/>
</dbReference>
<dbReference type="PANTHER" id="PTHR11003:SF340">
    <property type="entry name" value="POTASSIUM CHANNEL SUBFAMILY K MEMBER 17"/>
    <property type="match status" value="1"/>
</dbReference>
<dbReference type="OMA" id="FQREKWA"/>
<keyword evidence="7 12" id="KW-0630">Potassium</keyword>
<dbReference type="FunCoup" id="A0A6P5LB01">
    <property type="interactions" value="49"/>
</dbReference>
<evidence type="ECO:0000256" key="9">
    <source>
        <dbReference type="ARBA" id="ARBA00023065"/>
    </source>
</evidence>
<proteinExistence type="inferred from homology"/>
<protein>
    <recommendedName>
        <fullName evidence="12">Potassium channel subfamily K member</fullName>
    </recommendedName>
</protein>
<dbReference type="InterPro" id="IPR003092">
    <property type="entry name" value="2pore_dom_K_chnl_TASK"/>
</dbReference>
<evidence type="ECO:0000256" key="11">
    <source>
        <dbReference type="ARBA" id="ARBA00023303"/>
    </source>
</evidence>
<dbReference type="Gene3D" id="1.10.287.70">
    <property type="match status" value="1"/>
</dbReference>
<evidence type="ECO:0000256" key="10">
    <source>
        <dbReference type="ARBA" id="ARBA00023136"/>
    </source>
</evidence>
<evidence type="ECO:0000256" key="5">
    <source>
        <dbReference type="ARBA" id="ARBA00022692"/>
    </source>
</evidence>
<comment type="similarity">
    <text evidence="2 14">Belongs to the two pore domain potassium channel (TC 1.A.1.8) family.</text>
</comment>
<dbReference type="FunFam" id="1.10.287.70:FF:000110">
    <property type="entry name" value="Potassium channel subfamily K member"/>
    <property type="match status" value="1"/>
</dbReference>
<feature type="region of interest" description="Disordered" evidence="15">
    <location>
        <begin position="301"/>
        <end position="326"/>
    </location>
</feature>
<dbReference type="InterPro" id="IPR013099">
    <property type="entry name" value="K_chnl_dom"/>
</dbReference>
<dbReference type="GlyCosmos" id="A0A6P5LB01">
    <property type="glycosylation" value="1 site, No reported glycans"/>
</dbReference>
<evidence type="ECO:0000256" key="1">
    <source>
        <dbReference type="ARBA" id="ARBA00004141"/>
    </source>
</evidence>
<dbReference type="PRINTS" id="PR01333">
    <property type="entry name" value="2POREKCHANEL"/>
</dbReference>
<dbReference type="GO" id="GO:0046982">
    <property type="term" value="F:protein heterodimerization activity"/>
    <property type="evidence" value="ECO:0007669"/>
    <property type="project" value="Ensembl"/>
</dbReference>
<dbReference type="GeneID" id="110217229"/>
<feature type="transmembrane region" description="Helical" evidence="16">
    <location>
        <begin position="228"/>
        <end position="246"/>
    </location>
</feature>
<keyword evidence="8 16" id="KW-1133">Transmembrane helix</keyword>
<feature type="domain" description="Potassium channel" evidence="17">
    <location>
        <begin position="108"/>
        <end position="168"/>
    </location>
</feature>
<organism evidence="18 19">
    <name type="scientific">Phascolarctos cinereus</name>
    <name type="common">Koala</name>
    <dbReference type="NCBI Taxonomy" id="38626"/>
    <lineage>
        <taxon>Eukaryota</taxon>
        <taxon>Metazoa</taxon>
        <taxon>Chordata</taxon>
        <taxon>Craniata</taxon>
        <taxon>Vertebrata</taxon>
        <taxon>Euteleostomi</taxon>
        <taxon>Mammalia</taxon>
        <taxon>Metatheria</taxon>
        <taxon>Diprotodontia</taxon>
        <taxon>Phascolarctidae</taxon>
        <taxon>Phascolarctos</taxon>
    </lineage>
</organism>
<comment type="subcellular location">
    <subcellularLocation>
        <location evidence="1">Membrane</location>
        <topology evidence="1">Multi-pass membrane protein</topology>
    </subcellularLocation>
</comment>
<keyword evidence="4 12" id="KW-0633">Potassium transport</keyword>
<dbReference type="GO" id="GO:0022841">
    <property type="term" value="F:potassium ion leak channel activity"/>
    <property type="evidence" value="ECO:0007669"/>
    <property type="project" value="TreeGrafter"/>
</dbReference>
<dbReference type="KEGG" id="pcw:110217229"/>
<dbReference type="InParanoid" id="A0A6P5LB01"/>
<feature type="transmembrane region" description="Helical" evidence="16">
    <location>
        <begin position="150"/>
        <end position="174"/>
    </location>
</feature>
<feature type="domain" description="Potassium channel" evidence="17">
    <location>
        <begin position="206"/>
        <end position="284"/>
    </location>
</feature>
<keyword evidence="6 12" id="KW-0631">Potassium channel</keyword>
<evidence type="ECO:0000256" key="4">
    <source>
        <dbReference type="ARBA" id="ARBA00022538"/>
    </source>
</evidence>
<dbReference type="GO" id="GO:0030322">
    <property type="term" value="P:stabilization of membrane potential"/>
    <property type="evidence" value="ECO:0007669"/>
    <property type="project" value="TreeGrafter"/>
</dbReference>
<dbReference type="RefSeq" id="XP_020855133.1">
    <property type="nucleotide sequence ID" value="XM_020999474.1"/>
</dbReference>
<dbReference type="Proteomes" id="UP000515140">
    <property type="component" value="Unplaced"/>
</dbReference>
<evidence type="ECO:0000256" key="3">
    <source>
        <dbReference type="ARBA" id="ARBA00022448"/>
    </source>
</evidence>
<dbReference type="PANTHER" id="PTHR11003">
    <property type="entry name" value="POTASSIUM CHANNEL, SUBFAMILY K"/>
    <property type="match status" value="1"/>
</dbReference>
<keyword evidence="18" id="KW-1185">Reference proteome</keyword>
<sequence length="326" mass="36790">MLGQRDQAVPESVKKVMQKPRVRERAPDWGRRRVMPGTPLLLCCYLAYLALGTSVFQALESSAAPDYEEASLQAKWALIHNYTCLDRAALEALIREIIREHKLGIIFPSNTTSMGRWELAGSFFFSVSTITTIGYGNLSPQTMGARLFCILFAFLGIPLNLVLLNRLGCLMLSWVQHWAHWLGGTQKDQTRARWFVGSCAFFSGLLLFFLLPPLLFTHMEGWSYEEGFYYSFITLSTVGFGDYVIGMNPDRRYPVWYKNVVSMWILFGMAWLALIINLVISLMESSTVLCPCSQRNPCRTWRSTGDIKPPTPKSTPGNSGGKPTRS</sequence>
<reference evidence="19" key="1">
    <citation type="submission" date="2025-08" db="UniProtKB">
        <authorList>
            <consortium name="RefSeq"/>
        </authorList>
    </citation>
    <scope>IDENTIFICATION</scope>
    <source>
        <tissue evidence="19">Spleen</tissue>
    </source>
</reference>
<gene>
    <name evidence="19" type="primary">KCNK17</name>
</gene>
<dbReference type="SUPFAM" id="SSF81324">
    <property type="entry name" value="Voltage-gated potassium channels"/>
    <property type="match status" value="2"/>
</dbReference>
<feature type="transmembrane region" description="Helical" evidence="16">
    <location>
        <begin position="194"/>
        <end position="216"/>
    </location>
</feature>
<evidence type="ECO:0000313" key="18">
    <source>
        <dbReference type="Proteomes" id="UP000515140"/>
    </source>
</evidence>
<dbReference type="CTD" id="89822"/>
<feature type="glycosylation site" description="N-linked (GlcNAc...) asparagine" evidence="13">
    <location>
        <position position="110"/>
    </location>
</feature>
<dbReference type="InterPro" id="IPR003280">
    <property type="entry name" value="2pore_dom_K_chnl"/>
</dbReference>
<dbReference type="GO" id="GO:0015271">
    <property type="term" value="F:outward rectifier potassium channel activity"/>
    <property type="evidence" value="ECO:0007669"/>
    <property type="project" value="Ensembl"/>
</dbReference>
<evidence type="ECO:0000256" key="2">
    <source>
        <dbReference type="ARBA" id="ARBA00006666"/>
    </source>
</evidence>
<dbReference type="AlphaFoldDB" id="A0A6P5LB01"/>
<name>A0A6P5LB01_PHACI</name>
<evidence type="ECO:0000256" key="16">
    <source>
        <dbReference type="SAM" id="Phobius"/>
    </source>
</evidence>
<keyword evidence="3 12" id="KW-0813">Transport</keyword>
<dbReference type="GO" id="GO:0005886">
    <property type="term" value="C:plasma membrane"/>
    <property type="evidence" value="ECO:0007669"/>
    <property type="project" value="TreeGrafter"/>
</dbReference>
<dbReference type="PIRSF" id="PIRSF038061">
    <property type="entry name" value="K_channel_subfamily_K_type"/>
    <property type="match status" value="1"/>
</dbReference>
<keyword evidence="10 12" id="KW-0472">Membrane</keyword>
<evidence type="ECO:0000256" key="15">
    <source>
        <dbReference type="SAM" id="MobiDB-lite"/>
    </source>
</evidence>
<keyword evidence="9 12" id="KW-0406">Ion transport</keyword>
<evidence type="ECO:0000256" key="14">
    <source>
        <dbReference type="RuleBase" id="RU003857"/>
    </source>
</evidence>